<accession>A0AB39L0F6</accession>
<dbReference type="InterPro" id="IPR000600">
    <property type="entry name" value="ROK"/>
</dbReference>
<reference evidence="2" key="1">
    <citation type="submission" date="2024-07" db="EMBL/GenBank/DDBJ databases">
        <authorList>
            <person name="fu j."/>
        </authorList>
    </citation>
    <scope>NUCLEOTIDE SEQUENCE</scope>
    <source>
        <strain evidence="2">P10A9</strain>
    </source>
</reference>
<protein>
    <submittedName>
        <fullName evidence="2">ROK family protein</fullName>
    </submittedName>
</protein>
<dbReference type="InterPro" id="IPR036390">
    <property type="entry name" value="WH_DNA-bd_sf"/>
</dbReference>
<gene>
    <name evidence="2" type="ORF">AB5L97_14210</name>
</gene>
<dbReference type="AlphaFoldDB" id="A0AB39L0F6"/>
<comment type="similarity">
    <text evidence="1">Belongs to the ROK (NagC/XylR) family.</text>
</comment>
<sequence length="400" mass="40144">MRTGPAAGPHVVRLANADTVLRRLRDAAGGGLTASELVGATGLTRATVIAVCDDLVGRGWALELSTERADGTAPGRGRPPRTFAFRADAGVVIGLDMGAGKTTALVADLLGTPVATASGTFPAGAPGEERIRIVGTTALTALASAGIPPGRVLAVGAGIAAPVDRDGRIAAGQGFWRQFDVGLADGLAERHGWRVILENDANLAALAEQWRGAARGVDDVAVVLAGERLGAGLLESGRLLRGRHGGAGELSFLSLVSGAEGPHGIGQLARAWGAEEALAPAGLAGLAPREVTAEVVFAAARDGDPGALRVLGRLSERMARVVAVLGTLLNPELVVLGGAVADASSALLPGIRGALPSLTDTPPRVEVSPLGGGAVALGAVRRALDDVAERALDISLPTPA</sequence>
<dbReference type="Pfam" id="PF00480">
    <property type="entry name" value="ROK"/>
    <property type="match status" value="1"/>
</dbReference>
<evidence type="ECO:0000256" key="1">
    <source>
        <dbReference type="ARBA" id="ARBA00006479"/>
    </source>
</evidence>
<dbReference type="PANTHER" id="PTHR18964:SF149">
    <property type="entry name" value="BIFUNCTIONAL UDP-N-ACETYLGLUCOSAMINE 2-EPIMERASE_N-ACETYLMANNOSAMINE KINASE"/>
    <property type="match status" value="1"/>
</dbReference>
<dbReference type="Gene3D" id="3.30.420.40">
    <property type="match status" value="2"/>
</dbReference>
<dbReference type="Gene3D" id="1.10.10.10">
    <property type="entry name" value="Winged helix-like DNA-binding domain superfamily/Winged helix DNA-binding domain"/>
    <property type="match status" value="1"/>
</dbReference>
<dbReference type="KEGG" id="spue:AB5L97_14210"/>
<dbReference type="InterPro" id="IPR036388">
    <property type="entry name" value="WH-like_DNA-bd_sf"/>
</dbReference>
<dbReference type="InterPro" id="IPR043129">
    <property type="entry name" value="ATPase_NBD"/>
</dbReference>
<dbReference type="SUPFAM" id="SSF53067">
    <property type="entry name" value="Actin-like ATPase domain"/>
    <property type="match status" value="1"/>
</dbReference>
<dbReference type="EMBL" id="CP163302">
    <property type="protein sequence ID" value="XDP44420.1"/>
    <property type="molecule type" value="Genomic_DNA"/>
</dbReference>
<dbReference type="SUPFAM" id="SSF46785">
    <property type="entry name" value="Winged helix' DNA-binding domain"/>
    <property type="match status" value="1"/>
</dbReference>
<dbReference type="PANTHER" id="PTHR18964">
    <property type="entry name" value="ROK (REPRESSOR, ORF, KINASE) FAMILY"/>
    <property type="match status" value="1"/>
</dbReference>
<proteinExistence type="inferred from homology"/>
<dbReference type="RefSeq" id="WP_369045126.1">
    <property type="nucleotide sequence ID" value="NZ_CP163302.1"/>
</dbReference>
<name>A0AB39L0F6_9MICC</name>
<organism evidence="2">
    <name type="scientific">Sinomonas puerhi</name>
    <dbReference type="NCBI Taxonomy" id="3238584"/>
    <lineage>
        <taxon>Bacteria</taxon>
        <taxon>Bacillati</taxon>
        <taxon>Actinomycetota</taxon>
        <taxon>Actinomycetes</taxon>
        <taxon>Micrococcales</taxon>
        <taxon>Micrococcaceae</taxon>
        <taxon>Sinomonas</taxon>
    </lineage>
</organism>
<evidence type="ECO:0000313" key="2">
    <source>
        <dbReference type="EMBL" id="XDP44420.1"/>
    </source>
</evidence>